<gene>
    <name evidence="7" type="ORF">US86_C0003G0034</name>
</gene>
<evidence type="ECO:0000256" key="6">
    <source>
        <dbReference type="SAM" id="Phobius"/>
    </source>
</evidence>
<evidence type="ECO:0000256" key="1">
    <source>
        <dbReference type="ARBA" id="ARBA00000971"/>
    </source>
</evidence>
<evidence type="ECO:0000256" key="3">
    <source>
        <dbReference type="ARBA" id="ARBA00022729"/>
    </source>
</evidence>
<evidence type="ECO:0000256" key="4">
    <source>
        <dbReference type="ARBA" id="ARBA00023110"/>
    </source>
</evidence>
<dbReference type="PANTHER" id="PTHR47245">
    <property type="entry name" value="PEPTIDYLPROLYL ISOMERASE"/>
    <property type="match status" value="1"/>
</dbReference>
<feature type="transmembrane region" description="Helical" evidence="6">
    <location>
        <begin position="56"/>
        <end position="74"/>
    </location>
</feature>
<evidence type="ECO:0000256" key="5">
    <source>
        <dbReference type="ARBA" id="ARBA00023235"/>
    </source>
</evidence>
<keyword evidence="6" id="KW-1133">Transmembrane helix</keyword>
<dbReference type="SUPFAM" id="SSF109998">
    <property type="entry name" value="Triger factor/SurA peptide-binding domain-like"/>
    <property type="match status" value="1"/>
</dbReference>
<dbReference type="EMBL" id="LBUP01000003">
    <property type="protein sequence ID" value="KKQ66791.1"/>
    <property type="molecule type" value="Genomic_DNA"/>
</dbReference>
<keyword evidence="5" id="KW-0413">Isomerase</keyword>
<name>A0A0G0MPG4_9BACT</name>
<dbReference type="Proteomes" id="UP000034235">
    <property type="component" value="Unassembled WGS sequence"/>
</dbReference>
<keyword evidence="4" id="KW-0697">Rotamase</keyword>
<organism evidence="7 8">
    <name type="scientific">Candidatus Daviesbacteria bacterium GW2011_GWA2_38_24</name>
    <dbReference type="NCBI Taxonomy" id="1618422"/>
    <lineage>
        <taxon>Bacteria</taxon>
        <taxon>Candidatus Daviesiibacteriota</taxon>
    </lineage>
</organism>
<reference evidence="7 8" key="1">
    <citation type="journal article" date="2015" name="Nature">
        <title>rRNA introns, odd ribosomes, and small enigmatic genomes across a large radiation of phyla.</title>
        <authorList>
            <person name="Brown C.T."/>
            <person name="Hug L.A."/>
            <person name="Thomas B.C."/>
            <person name="Sharon I."/>
            <person name="Castelle C.J."/>
            <person name="Singh A."/>
            <person name="Wilkins M.J."/>
            <person name="Williams K.H."/>
            <person name="Banfield J.F."/>
        </authorList>
    </citation>
    <scope>NUCLEOTIDE SEQUENCE [LARGE SCALE GENOMIC DNA]</scope>
</reference>
<dbReference type="GO" id="GO:0003755">
    <property type="term" value="F:peptidyl-prolyl cis-trans isomerase activity"/>
    <property type="evidence" value="ECO:0007669"/>
    <property type="project" value="UniProtKB-KW"/>
</dbReference>
<dbReference type="Gene3D" id="1.10.4030.10">
    <property type="entry name" value="Porin chaperone SurA, peptide-binding domain"/>
    <property type="match status" value="1"/>
</dbReference>
<evidence type="ECO:0000313" key="8">
    <source>
        <dbReference type="Proteomes" id="UP000034235"/>
    </source>
</evidence>
<dbReference type="InterPro" id="IPR050245">
    <property type="entry name" value="PrsA_foldase"/>
</dbReference>
<accession>A0A0G0MPG4</accession>
<keyword evidence="3" id="KW-0732">Signal</keyword>
<comment type="catalytic activity">
    <reaction evidence="1">
        <text>[protein]-peptidylproline (omega=180) = [protein]-peptidylproline (omega=0)</text>
        <dbReference type="Rhea" id="RHEA:16237"/>
        <dbReference type="Rhea" id="RHEA-COMP:10747"/>
        <dbReference type="Rhea" id="RHEA-COMP:10748"/>
        <dbReference type="ChEBI" id="CHEBI:83833"/>
        <dbReference type="ChEBI" id="CHEBI:83834"/>
        <dbReference type="EC" id="5.2.1.8"/>
    </reaction>
</comment>
<keyword evidence="6" id="KW-0472">Membrane</keyword>
<keyword evidence="6" id="KW-0812">Transmembrane</keyword>
<dbReference type="InterPro" id="IPR027304">
    <property type="entry name" value="Trigger_fact/SurA_dom_sf"/>
</dbReference>
<comment type="caution">
    <text evidence="7">The sequence shown here is derived from an EMBL/GenBank/DDBJ whole genome shotgun (WGS) entry which is preliminary data.</text>
</comment>
<dbReference type="EC" id="5.2.1.8" evidence="2"/>
<protein>
    <recommendedName>
        <fullName evidence="2">peptidylprolyl isomerase</fullName>
        <ecNumber evidence="2">5.2.1.8</ecNumber>
    </recommendedName>
</protein>
<dbReference type="AlphaFoldDB" id="A0A0G0MPG4"/>
<dbReference type="Pfam" id="PF13624">
    <property type="entry name" value="SurA_N_3"/>
    <property type="match status" value="1"/>
</dbReference>
<proteinExistence type="predicted"/>
<evidence type="ECO:0000256" key="2">
    <source>
        <dbReference type="ARBA" id="ARBA00013194"/>
    </source>
</evidence>
<sequence length="244" mass="28088">MPRKKTLETASNMTKNPVKKAPKKTVVSKETEIVENKLASIDFSQKIVNFFKNNKLLYLSGLIIVLGVLGYYLYKFSIIAWVDQTPITRFQVYKELENKYGKDLKEQLISEQLVLSEAKKRGVSVASDEIEKQIKEIETQQGGPEQLKQILEIQGMNMEDLKKQIEFQVMIEKMFGQDVQISDEEIKNYIKANKEQFADVIDPEASISAETKDQVSSLLKRQKTAKSFNDWLKDTLQSSRVIRQ</sequence>
<dbReference type="PANTHER" id="PTHR47245:SF1">
    <property type="entry name" value="FOLDASE PROTEIN PRSA"/>
    <property type="match status" value="1"/>
</dbReference>
<evidence type="ECO:0000313" key="7">
    <source>
        <dbReference type="EMBL" id="KKQ66791.1"/>
    </source>
</evidence>